<dbReference type="Gene3D" id="3.40.50.300">
    <property type="entry name" value="P-loop containing nucleotide triphosphate hydrolases"/>
    <property type="match status" value="2"/>
</dbReference>
<dbReference type="InterPro" id="IPR027417">
    <property type="entry name" value="P-loop_NTPase"/>
</dbReference>
<feature type="domain" description="ABC transporter" evidence="9">
    <location>
        <begin position="257"/>
        <end position="507"/>
    </location>
</feature>
<dbReference type="PROSITE" id="PS50893">
    <property type="entry name" value="ABC_TRANSPORTER_2"/>
    <property type="match status" value="2"/>
</dbReference>
<evidence type="ECO:0000313" key="10">
    <source>
        <dbReference type="EMBL" id="ACL75580.1"/>
    </source>
</evidence>
<feature type="domain" description="ABC transporter" evidence="9">
    <location>
        <begin position="9"/>
        <end position="246"/>
    </location>
</feature>
<dbReference type="InterPro" id="IPR050107">
    <property type="entry name" value="ABC_carbohydrate_import_ATPase"/>
</dbReference>
<evidence type="ECO:0000256" key="8">
    <source>
        <dbReference type="ARBA" id="ARBA00023136"/>
    </source>
</evidence>
<dbReference type="PROSITE" id="PS00211">
    <property type="entry name" value="ABC_TRANSPORTER_1"/>
    <property type="match status" value="1"/>
</dbReference>
<dbReference type="STRING" id="394503.Ccel_1224"/>
<evidence type="ECO:0000256" key="1">
    <source>
        <dbReference type="ARBA" id="ARBA00004202"/>
    </source>
</evidence>
<keyword evidence="7" id="KW-1278">Translocase</keyword>
<dbReference type="AlphaFoldDB" id="B8I0K5"/>
<dbReference type="PANTHER" id="PTHR43790">
    <property type="entry name" value="CARBOHYDRATE TRANSPORT ATP-BINDING PROTEIN MG119-RELATED"/>
    <property type="match status" value="1"/>
</dbReference>
<keyword evidence="3" id="KW-1003">Cell membrane</keyword>
<dbReference type="SUPFAM" id="SSF52540">
    <property type="entry name" value="P-loop containing nucleoside triphosphate hydrolases"/>
    <property type="match status" value="2"/>
</dbReference>
<dbReference type="Pfam" id="PF00005">
    <property type="entry name" value="ABC_tran"/>
    <property type="match status" value="2"/>
</dbReference>
<keyword evidence="5" id="KW-0547">Nucleotide-binding</keyword>
<dbReference type="eggNOG" id="COG1129">
    <property type="taxonomic scope" value="Bacteria"/>
</dbReference>
<dbReference type="Proteomes" id="UP000001349">
    <property type="component" value="Chromosome"/>
</dbReference>
<dbReference type="EMBL" id="CP001348">
    <property type="protein sequence ID" value="ACL75580.1"/>
    <property type="molecule type" value="Genomic_DNA"/>
</dbReference>
<gene>
    <name evidence="10" type="ordered locus">Ccel_1224</name>
</gene>
<evidence type="ECO:0000256" key="5">
    <source>
        <dbReference type="ARBA" id="ARBA00022741"/>
    </source>
</evidence>
<evidence type="ECO:0000256" key="7">
    <source>
        <dbReference type="ARBA" id="ARBA00022967"/>
    </source>
</evidence>
<dbReference type="HOGENOM" id="CLU_000604_92_3_9"/>
<dbReference type="InterPro" id="IPR003593">
    <property type="entry name" value="AAA+_ATPase"/>
</dbReference>
<reference evidence="10 11" key="1">
    <citation type="submission" date="2009-01" db="EMBL/GenBank/DDBJ databases">
        <title>Complete sequence of Clostridium cellulolyticum H10.</title>
        <authorList>
            <consortium name="US DOE Joint Genome Institute"/>
            <person name="Lucas S."/>
            <person name="Copeland A."/>
            <person name="Lapidus A."/>
            <person name="Glavina del Rio T."/>
            <person name="Dalin E."/>
            <person name="Tice H."/>
            <person name="Bruce D."/>
            <person name="Goodwin L."/>
            <person name="Pitluck S."/>
            <person name="Chertkov O."/>
            <person name="Saunders E."/>
            <person name="Brettin T."/>
            <person name="Detter J.C."/>
            <person name="Han C."/>
            <person name="Larimer F."/>
            <person name="Land M."/>
            <person name="Hauser L."/>
            <person name="Kyrpides N."/>
            <person name="Ivanova N."/>
            <person name="Zhou J."/>
            <person name="Richardson P."/>
        </authorList>
    </citation>
    <scope>NUCLEOTIDE SEQUENCE [LARGE SCALE GENOMIC DNA]</scope>
    <source>
        <strain evidence="11">ATCC 35319 / DSM 5812 / JCM 6584 / H10</strain>
    </source>
</reference>
<evidence type="ECO:0000256" key="6">
    <source>
        <dbReference type="ARBA" id="ARBA00022840"/>
    </source>
</evidence>
<dbReference type="InterPro" id="IPR003439">
    <property type="entry name" value="ABC_transporter-like_ATP-bd"/>
</dbReference>
<accession>B8I0K5</accession>
<proteinExistence type="predicted"/>
<dbReference type="InterPro" id="IPR017871">
    <property type="entry name" value="ABC_transporter-like_CS"/>
</dbReference>
<keyword evidence="2" id="KW-0813">Transport</keyword>
<evidence type="ECO:0000256" key="4">
    <source>
        <dbReference type="ARBA" id="ARBA00022737"/>
    </source>
</evidence>
<keyword evidence="4" id="KW-0677">Repeat</keyword>
<dbReference type="OrthoDB" id="9771863at2"/>
<dbReference type="GO" id="GO:0016887">
    <property type="term" value="F:ATP hydrolysis activity"/>
    <property type="evidence" value="ECO:0007669"/>
    <property type="project" value="InterPro"/>
</dbReference>
<keyword evidence="8" id="KW-0472">Membrane</keyword>
<dbReference type="KEGG" id="cce:Ccel_1224"/>
<keyword evidence="6" id="KW-0067">ATP-binding</keyword>
<dbReference type="CDD" id="cd03216">
    <property type="entry name" value="ABC_Carb_Monos_I"/>
    <property type="match status" value="1"/>
</dbReference>
<keyword evidence="11" id="KW-1185">Reference proteome</keyword>
<evidence type="ECO:0000259" key="9">
    <source>
        <dbReference type="PROSITE" id="PS50893"/>
    </source>
</evidence>
<dbReference type="GO" id="GO:0005524">
    <property type="term" value="F:ATP binding"/>
    <property type="evidence" value="ECO:0007669"/>
    <property type="project" value="UniProtKB-KW"/>
</dbReference>
<sequence>MENGNREVLKMKNICKTFPGVTALSNVDFTLRSGEIHALMGENGAGKSTLIKVLTGVEEFESGQIIIDGLNYPVINKSPQEAQVNGISTVYQEINLCPNLSVAENIFIGRELKKAGRIDWKAINKRAKEILLNFNMDIDVTKSLDNYSVAMQQMVAIARAIDISSKVLILDEPTSSLDENEVEKLFEVMRKLKSQGTGIVFVTHFLEQVYAVCDRITVLRNGSLVGEYEVEKLPRVQLVAKMMGKEFDDLALIKKAAKEQEIKETKETIICAKELGHTGTIKPFNLEIRKGEVIGLAGLLGSGRSELARVIYGADKADCGELEVNGQERSFKSPIDSMKAGMAFCPENRKEEGIIADLSVRENMILALQAKRGMFKLISKKEQEELTDKFINMLQIKTADRETPIKQLSGGNQQKVILGRWLMTEPDFLILDEPTRGIDVGTKTEIQKLVVDFAGKGMTVMFISSEIEEMLRTVNRMAVLRDGKKVGELDENELSQELVMKVIAGGDANV</sequence>
<organism evidence="10 11">
    <name type="scientific">Ruminiclostridium cellulolyticum (strain ATCC 35319 / DSM 5812 / JCM 6584 / H10)</name>
    <name type="common">Clostridium cellulolyticum</name>
    <dbReference type="NCBI Taxonomy" id="394503"/>
    <lineage>
        <taxon>Bacteria</taxon>
        <taxon>Bacillati</taxon>
        <taxon>Bacillota</taxon>
        <taxon>Clostridia</taxon>
        <taxon>Eubacteriales</taxon>
        <taxon>Oscillospiraceae</taxon>
        <taxon>Ruminiclostridium</taxon>
    </lineage>
</organism>
<evidence type="ECO:0000256" key="2">
    <source>
        <dbReference type="ARBA" id="ARBA00022448"/>
    </source>
</evidence>
<name>B8I0K5_RUMCH</name>
<dbReference type="FunFam" id="3.40.50.300:FF:000127">
    <property type="entry name" value="Ribose import ATP-binding protein RbsA"/>
    <property type="match status" value="1"/>
</dbReference>
<dbReference type="GO" id="GO:0005886">
    <property type="term" value="C:plasma membrane"/>
    <property type="evidence" value="ECO:0007669"/>
    <property type="project" value="UniProtKB-SubCell"/>
</dbReference>
<evidence type="ECO:0000313" key="11">
    <source>
        <dbReference type="Proteomes" id="UP000001349"/>
    </source>
</evidence>
<dbReference type="CDD" id="cd03215">
    <property type="entry name" value="ABC_Carb_Monos_II"/>
    <property type="match status" value="1"/>
</dbReference>
<evidence type="ECO:0000256" key="3">
    <source>
        <dbReference type="ARBA" id="ARBA00022475"/>
    </source>
</evidence>
<dbReference type="SMART" id="SM00382">
    <property type="entry name" value="AAA"/>
    <property type="match status" value="2"/>
</dbReference>
<protein>
    <submittedName>
        <fullName evidence="10">ABC transporter related</fullName>
    </submittedName>
</protein>
<comment type="subcellular location">
    <subcellularLocation>
        <location evidence="1">Cell membrane</location>
        <topology evidence="1">Peripheral membrane protein</topology>
    </subcellularLocation>
</comment>
<dbReference type="PANTHER" id="PTHR43790:SF9">
    <property type="entry name" value="GALACTOFURANOSE TRANSPORTER ATP-BINDING PROTEIN YTFR"/>
    <property type="match status" value="1"/>
</dbReference>